<dbReference type="CDD" id="cd02933">
    <property type="entry name" value="OYE_like_FMN"/>
    <property type="match status" value="1"/>
</dbReference>
<dbReference type="Proteomes" id="UP000054007">
    <property type="component" value="Unassembled WGS sequence"/>
</dbReference>
<sequence length="367" mass="40627">MSSSSSKLFEPITVGKLNLQHRIVLAPLTRFKSGKEDHVPNVPRMSEYYSQRGSAPGTLLITEATFIAPQAGGYFHVPGIWSPEQIAAWKKITDAVHARGSHIYMQLWALGRAAAAPGVPASDVRLVSASDIPLHDGRPEKPSPLTKDEIKEYVQLYATAAHNAVFGAGFDGVEVHGANGYLIDQFTQDVSNKRTDEYSGSIKNRARFALEVVKAVVDTVGADRTAIRLSPWSPFQDMKMADPKPTFSYLVGQLAQRHPTLAYLHVVEPRIDGNDDVEAQQHESNDFIRQIWAPRPYVTAGAYVRENAFEAASRPGELVAFGRYFISNPDLVRRLKENIPLTKYDRSTFYVPGDFSGKGYTDFSFAP</sequence>
<dbReference type="GO" id="GO:0010181">
    <property type="term" value="F:FMN binding"/>
    <property type="evidence" value="ECO:0007669"/>
    <property type="project" value="InterPro"/>
</dbReference>
<reference evidence="2 3" key="1">
    <citation type="journal article" date="2015" name="Fungal Genet. Biol.">
        <title>Evolution of novel wood decay mechanisms in Agaricales revealed by the genome sequences of Fistulina hepatica and Cylindrobasidium torrendii.</title>
        <authorList>
            <person name="Floudas D."/>
            <person name="Held B.W."/>
            <person name="Riley R."/>
            <person name="Nagy L.G."/>
            <person name="Koehler G."/>
            <person name="Ransdell A.S."/>
            <person name="Younus H."/>
            <person name="Chow J."/>
            <person name="Chiniquy J."/>
            <person name="Lipzen A."/>
            <person name="Tritt A."/>
            <person name="Sun H."/>
            <person name="Haridas S."/>
            <person name="LaButti K."/>
            <person name="Ohm R.A."/>
            <person name="Kues U."/>
            <person name="Blanchette R.A."/>
            <person name="Grigoriev I.V."/>
            <person name="Minto R.E."/>
            <person name="Hibbett D.S."/>
        </authorList>
    </citation>
    <scope>NUCLEOTIDE SEQUENCE [LARGE SCALE GENOMIC DNA]</scope>
    <source>
        <strain evidence="2 3">FP15055 ss-10</strain>
    </source>
</reference>
<dbReference type="PANTHER" id="PTHR22893">
    <property type="entry name" value="NADH OXIDOREDUCTASE-RELATED"/>
    <property type="match status" value="1"/>
</dbReference>
<keyword evidence="3" id="KW-1185">Reference proteome</keyword>
<dbReference type="Pfam" id="PF00724">
    <property type="entry name" value="Oxidored_FMN"/>
    <property type="match status" value="1"/>
</dbReference>
<accession>A0A0D7BCD7</accession>
<gene>
    <name evidence="2" type="ORF">CYLTODRAFT_375394</name>
</gene>
<dbReference type="SUPFAM" id="SSF51395">
    <property type="entry name" value="FMN-linked oxidoreductases"/>
    <property type="match status" value="1"/>
</dbReference>
<organism evidence="2 3">
    <name type="scientific">Cylindrobasidium torrendii FP15055 ss-10</name>
    <dbReference type="NCBI Taxonomy" id="1314674"/>
    <lineage>
        <taxon>Eukaryota</taxon>
        <taxon>Fungi</taxon>
        <taxon>Dikarya</taxon>
        <taxon>Basidiomycota</taxon>
        <taxon>Agaricomycotina</taxon>
        <taxon>Agaricomycetes</taxon>
        <taxon>Agaricomycetidae</taxon>
        <taxon>Agaricales</taxon>
        <taxon>Marasmiineae</taxon>
        <taxon>Physalacriaceae</taxon>
        <taxon>Cylindrobasidium</taxon>
    </lineage>
</organism>
<evidence type="ECO:0000313" key="2">
    <source>
        <dbReference type="EMBL" id="KIY67829.1"/>
    </source>
</evidence>
<dbReference type="STRING" id="1314674.A0A0D7BCD7"/>
<evidence type="ECO:0000313" key="3">
    <source>
        <dbReference type="Proteomes" id="UP000054007"/>
    </source>
</evidence>
<dbReference type="GO" id="GO:0003959">
    <property type="term" value="F:NADPH dehydrogenase activity"/>
    <property type="evidence" value="ECO:0007669"/>
    <property type="project" value="TreeGrafter"/>
</dbReference>
<dbReference type="AlphaFoldDB" id="A0A0D7BCD7"/>
<evidence type="ECO:0000259" key="1">
    <source>
        <dbReference type="Pfam" id="PF00724"/>
    </source>
</evidence>
<proteinExistence type="predicted"/>
<dbReference type="InterPro" id="IPR045247">
    <property type="entry name" value="Oye-like"/>
</dbReference>
<dbReference type="InterPro" id="IPR001155">
    <property type="entry name" value="OxRdtase_FMN_N"/>
</dbReference>
<dbReference type="InterPro" id="IPR013785">
    <property type="entry name" value="Aldolase_TIM"/>
</dbReference>
<feature type="domain" description="NADH:flavin oxidoreductase/NADH oxidase N-terminal" evidence="1">
    <location>
        <begin position="7"/>
        <end position="341"/>
    </location>
</feature>
<dbReference type="EMBL" id="KN880516">
    <property type="protein sequence ID" value="KIY67829.1"/>
    <property type="molecule type" value="Genomic_DNA"/>
</dbReference>
<dbReference type="Gene3D" id="3.20.20.70">
    <property type="entry name" value="Aldolase class I"/>
    <property type="match status" value="1"/>
</dbReference>
<dbReference type="PANTHER" id="PTHR22893:SF91">
    <property type="entry name" value="NADPH DEHYDROGENASE 2-RELATED"/>
    <property type="match status" value="1"/>
</dbReference>
<dbReference type="OrthoDB" id="276546at2759"/>
<name>A0A0D7BCD7_9AGAR</name>
<dbReference type="FunFam" id="3.20.20.70:FF:000138">
    <property type="entry name" value="NADPH dehydrogenase 1"/>
    <property type="match status" value="1"/>
</dbReference>
<protein>
    <submittedName>
        <fullName evidence="2">NADH:flavin oxidoreductase/NADH oxidase</fullName>
    </submittedName>
</protein>